<keyword evidence="4 9" id="KW-0812">Transmembrane</keyword>
<evidence type="ECO:0000256" key="4">
    <source>
        <dbReference type="ARBA" id="ARBA00022692"/>
    </source>
</evidence>
<proteinExistence type="inferred from homology"/>
<evidence type="ECO:0000259" key="10">
    <source>
        <dbReference type="Pfam" id="PF01545"/>
    </source>
</evidence>
<feature type="domain" description="Cation efflux protein transmembrane" evidence="10">
    <location>
        <begin position="10"/>
        <end position="254"/>
    </location>
</feature>
<dbReference type="Pfam" id="PF16916">
    <property type="entry name" value="ZT_dimer"/>
    <property type="match status" value="1"/>
</dbReference>
<dbReference type="InParanoid" id="A0A1Y1UCX4"/>
<dbReference type="SUPFAM" id="SSF161111">
    <property type="entry name" value="Cation efflux protein transmembrane domain-like"/>
    <property type="match status" value="1"/>
</dbReference>
<dbReference type="InterPro" id="IPR027470">
    <property type="entry name" value="Cation_efflux_CTD"/>
</dbReference>
<feature type="transmembrane region" description="Helical" evidence="9">
    <location>
        <begin position="228"/>
        <end position="247"/>
    </location>
</feature>
<dbReference type="OrthoDB" id="9944568at2759"/>
<comment type="subcellular location">
    <subcellularLocation>
        <location evidence="1">Membrane</location>
        <topology evidence="1">Multi-pass membrane protein</topology>
    </subcellularLocation>
</comment>
<keyword evidence="5" id="KW-0862">Zinc</keyword>
<feature type="transmembrane region" description="Helical" evidence="9">
    <location>
        <begin position="79"/>
        <end position="98"/>
    </location>
</feature>
<keyword evidence="3" id="KW-0813">Transport</keyword>
<gene>
    <name evidence="12" type="ORF">BD324DRAFT_629429</name>
</gene>
<comment type="caution">
    <text evidence="12">The sequence shown here is derived from an EMBL/GenBank/DDBJ whole genome shotgun (WGS) entry which is preliminary data.</text>
</comment>
<dbReference type="STRING" id="4999.A0A1Y1UCX4"/>
<organism evidence="12 13">
    <name type="scientific">Kockovaella imperatae</name>
    <dbReference type="NCBI Taxonomy" id="4999"/>
    <lineage>
        <taxon>Eukaryota</taxon>
        <taxon>Fungi</taxon>
        <taxon>Dikarya</taxon>
        <taxon>Basidiomycota</taxon>
        <taxon>Agaricomycotina</taxon>
        <taxon>Tremellomycetes</taxon>
        <taxon>Tremellales</taxon>
        <taxon>Cuniculitremaceae</taxon>
        <taxon>Kockovaella</taxon>
    </lineage>
</organism>
<reference evidence="12 13" key="1">
    <citation type="submission" date="2017-03" db="EMBL/GenBank/DDBJ databases">
        <title>Widespread Adenine N6-methylation of Active Genes in Fungi.</title>
        <authorList>
            <consortium name="DOE Joint Genome Institute"/>
            <person name="Mondo S.J."/>
            <person name="Dannebaum R.O."/>
            <person name="Kuo R.C."/>
            <person name="Louie K.B."/>
            <person name="Bewick A.J."/>
            <person name="Labutti K."/>
            <person name="Haridas S."/>
            <person name="Kuo A."/>
            <person name="Salamov A."/>
            <person name="Ahrendt S.R."/>
            <person name="Lau R."/>
            <person name="Bowen B.P."/>
            <person name="Lipzen A."/>
            <person name="Sullivan W."/>
            <person name="Andreopoulos W.B."/>
            <person name="Clum A."/>
            <person name="Lindquist E."/>
            <person name="Daum C."/>
            <person name="Northen T.R."/>
            <person name="Ramamoorthy G."/>
            <person name="Schmitz R.J."/>
            <person name="Gryganskyi A."/>
            <person name="Culley D."/>
            <person name="Magnuson J."/>
            <person name="James T.Y."/>
            <person name="O'Malley M.A."/>
            <person name="Stajich J.E."/>
            <person name="Spatafora J.W."/>
            <person name="Visel A."/>
            <person name="Grigoriev I.V."/>
        </authorList>
    </citation>
    <scope>NUCLEOTIDE SEQUENCE [LARGE SCALE GENOMIC DNA]</scope>
    <source>
        <strain evidence="12 13">NRRL Y-17943</strain>
    </source>
</reference>
<dbReference type="RefSeq" id="XP_021870027.1">
    <property type="nucleotide sequence ID" value="XM_022016210.1"/>
</dbReference>
<protein>
    <submittedName>
        <fullName evidence="12">CDF zinc transporter</fullName>
    </submittedName>
</protein>
<accession>A0A1Y1UCX4</accession>
<dbReference type="PANTHER" id="PTHR45820">
    <property type="entry name" value="FI23527P1"/>
    <property type="match status" value="1"/>
</dbReference>
<dbReference type="InterPro" id="IPR036837">
    <property type="entry name" value="Cation_efflux_CTD_sf"/>
</dbReference>
<dbReference type="GO" id="GO:0016020">
    <property type="term" value="C:membrane"/>
    <property type="evidence" value="ECO:0007669"/>
    <property type="project" value="UniProtKB-SubCell"/>
</dbReference>
<dbReference type="GO" id="GO:0005385">
    <property type="term" value="F:zinc ion transmembrane transporter activity"/>
    <property type="evidence" value="ECO:0007669"/>
    <property type="project" value="TreeGrafter"/>
</dbReference>
<comment type="similarity">
    <text evidence="2">Belongs to the cation diffusion facilitator (CDF) transporter (TC 2.A.4) family. SLC30A subfamily.</text>
</comment>
<evidence type="ECO:0000256" key="2">
    <source>
        <dbReference type="ARBA" id="ARBA00008873"/>
    </source>
</evidence>
<dbReference type="InterPro" id="IPR027469">
    <property type="entry name" value="Cation_efflux_TMD_sf"/>
</dbReference>
<evidence type="ECO:0000259" key="11">
    <source>
        <dbReference type="Pfam" id="PF16916"/>
    </source>
</evidence>
<feature type="region of interest" description="Disordered" evidence="8">
    <location>
        <begin position="337"/>
        <end position="356"/>
    </location>
</feature>
<dbReference type="GO" id="GO:0006882">
    <property type="term" value="P:intracellular zinc ion homeostasis"/>
    <property type="evidence" value="ECO:0007669"/>
    <property type="project" value="TreeGrafter"/>
</dbReference>
<keyword evidence="7 9" id="KW-0472">Membrane</keyword>
<evidence type="ECO:0000256" key="6">
    <source>
        <dbReference type="ARBA" id="ARBA00022989"/>
    </source>
</evidence>
<evidence type="ECO:0000256" key="1">
    <source>
        <dbReference type="ARBA" id="ARBA00004141"/>
    </source>
</evidence>
<name>A0A1Y1UCX4_9TREE</name>
<evidence type="ECO:0000256" key="3">
    <source>
        <dbReference type="ARBA" id="ARBA00022448"/>
    </source>
</evidence>
<dbReference type="Pfam" id="PF01545">
    <property type="entry name" value="Cation_efflux"/>
    <property type="match status" value="1"/>
</dbReference>
<dbReference type="SUPFAM" id="SSF160240">
    <property type="entry name" value="Cation efflux protein cytoplasmic domain-like"/>
    <property type="match status" value="1"/>
</dbReference>
<evidence type="ECO:0000256" key="9">
    <source>
        <dbReference type="SAM" id="Phobius"/>
    </source>
</evidence>
<dbReference type="Gene3D" id="1.20.1510.10">
    <property type="entry name" value="Cation efflux protein transmembrane domain"/>
    <property type="match status" value="1"/>
</dbReference>
<evidence type="ECO:0000313" key="12">
    <source>
        <dbReference type="EMBL" id="ORX35898.1"/>
    </source>
</evidence>
<feature type="transmembrane region" description="Helical" evidence="9">
    <location>
        <begin position="189"/>
        <end position="216"/>
    </location>
</feature>
<feature type="domain" description="Cation efflux protein cytoplasmic" evidence="11">
    <location>
        <begin position="258"/>
        <end position="301"/>
    </location>
</feature>
<evidence type="ECO:0000256" key="7">
    <source>
        <dbReference type="ARBA" id="ARBA00023136"/>
    </source>
</evidence>
<keyword evidence="13" id="KW-1185">Reference proteome</keyword>
<dbReference type="EMBL" id="NBSH01000009">
    <property type="protein sequence ID" value="ORX35898.1"/>
    <property type="molecule type" value="Genomic_DNA"/>
</dbReference>
<sequence length="356" mass="38115">MVSRTTRLSIVLGVSIAFFGVEIGVGFKTKSLALIADAFHYLNDVISYALALVATRLAKRAKGPPGYTYAFRRAEIVGAFFNATFLLALGVSIFLQAIERFVNLPEVDHPLWVLIVGCVGLALNIVCMLTVHEHGGHGHGAKAGPSGSNGDQLLVELNRIQVPGYGFARVDHSSHNHATPKDTPPAKSLGLAGVLMHLMGDAVNNVGVILAAAIMWRLSSAKRFYADPAASLAISLIIIGGAIPLSLKSSRVLLEAAPKDLDIKAVQEDLQTIPSVQEIHDLHIWHLTESDLLATFHCRTSVPDIKSWLDVERELKSCLGAYGITHVTISPELATMEDHGPAHDEMDCGVGSGSKT</sequence>
<feature type="compositionally biased region" description="Basic and acidic residues" evidence="8">
    <location>
        <begin position="337"/>
        <end position="346"/>
    </location>
</feature>
<dbReference type="NCBIfam" id="TIGR01297">
    <property type="entry name" value="CDF"/>
    <property type="match status" value="1"/>
</dbReference>
<dbReference type="AlphaFoldDB" id="A0A1Y1UCX4"/>
<dbReference type="PANTHER" id="PTHR45820:SF5">
    <property type="entry name" value="DIFFUSION FACILITATOR FAMILY METAL ION TRANSPORTER, PUTATIVE-RELATED"/>
    <property type="match status" value="1"/>
</dbReference>
<feature type="transmembrane region" description="Helical" evidence="9">
    <location>
        <begin position="7"/>
        <end position="27"/>
    </location>
</feature>
<feature type="transmembrane region" description="Helical" evidence="9">
    <location>
        <begin position="110"/>
        <end position="131"/>
    </location>
</feature>
<evidence type="ECO:0000256" key="8">
    <source>
        <dbReference type="SAM" id="MobiDB-lite"/>
    </source>
</evidence>
<evidence type="ECO:0000256" key="5">
    <source>
        <dbReference type="ARBA" id="ARBA00022833"/>
    </source>
</evidence>
<dbReference type="InterPro" id="IPR058533">
    <property type="entry name" value="Cation_efflux_TM"/>
</dbReference>
<evidence type="ECO:0000313" key="13">
    <source>
        <dbReference type="Proteomes" id="UP000193218"/>
    </source>
</evidence>
<dbReference type="GeneID" id="33558019"/>
<dbReference type="InterPro" id="IPR002524">
    <property type="entry name" value="Cation_efflux"/>
</dbReference>
<keyword evidence="6 9" id="KW-1133">Transmembrane helix</keyword>
<dbReference type="Proteomes" id="UP000193218">
    <property type="component" value="Unassembled WGS sequence"/>
</dbReference>